<dbReference type="STRING" id="1798373.A2154_02400"/>
<evidence type="ECO:0000256" key="1">
    <source>
        <dbReference type="ARBA" id="ARBA00005532"/>
    </source>
</evidence>
<keyword evidence="3 5" id="KW-0251">Elongation factor</keyword>
<dbReference type="Gene3D" id="3.30.479.20">
    <property type="entry name" value="Elongation factor Ts, dimerisation domain"/>
    <property type="match status" value="1"/>
</dbReference>
<accession>A0A1F5ZBY8</accession>
<evidence type="ECO:0000256" key="5">
    <source>
        <dbReference type="HAMAP-Rule" id="MF_00050"/>
    </source>
</evidence>
<dbReference type="Pfam" id="PF00889">
    <property type="entry name" value="EF_TS"/>
    <property type="match status" value="1"/>
</dbReference>
<dbReference type="PROSITE" id="PS01127">
    <property type="entry name" value="EF_TS_2"/>
    <property type="match status" value="1"/>
</dbReference>
<dbReference type="FunFam" id="1.10.8.10:FF:000001">
    <property type="entry name" value="Elongation factor Ts"/>
    <property type="match status" value="1"/>
</dbReference>
<dbReference type="InterPro" id="IPR014039">
    <property type="entry name" value="Transl_elong_EFTs/EF1B_dimer"/>
</dbReference>
<evidence type="ECO:0000313" key="10">
    <source>
        <dbReference type="Proteomes" id="UP000176854"/>
    </source>
</evidence>
<dbReference type="AlphaFoldDB" id="A0A1F5ZBY8"/>
<evidence type="ECO:0000256" key="7">
    <source>
        <dbReference type="RuleBase" id="RU000643"/>
    </source>
</evidence>
<comment type="function">
    <text evidence="5 6">Associates with the EF-Tu.GDP complex and induces the exchange of GDP to GTP. It remains bound to the aminoacyl-tRNA.EF-Tu.GTP complex up to the GTP hydrolysis stage on the ribosome.</text>
</comment>
<evidence type="ECO:0000313" key="9">
    <source>
        <dbReference type="EMBL" id="OGG09921.1"/>
    </source>
</evidence>
<evidence type="ECO:0000259" key="8">
    <source>
        <dbReference type="Pfam" id="PF00889"/>
    </source>
</evidence>
<organism evidence="9 10">
    <name type="scientific">Candidatus Gottesmanbacteria bacterium RBG_16_43_7</name>
    <dbReference type="NCBI Taxonomy" id="1798373"/>
    <lineage>
        <taxon>Bacteria</taxon>
        <taxon>Candidatus Gottesmaniibacteriota</taxon>
    </lineage>
</organism>
<keyword evidence="5" id="KW-0963">Cytoplasm</keyword>
<evidence type="ECO:0000256" key="6">
    <source>
        <dbReference type="RuleBase" id="RU000642"/>
    </source>
</evidence>
<evidence type="ECO:0000256" key="3">
    <source>
        <dbReference type="ARBA" id="ARBA00022768"/>
    </source>
</evidence>
<protein>
    <recommendedName>
        <fullName evidence="2 5">Elongation factor Ts</fullName>
        <shortName evidence="5">EF-Ts</shortName>
    </recommendedName>
</protein>
<comment type="caution">
    <text evidence="9">The sequence shown here is derived from an EMBL/GenBank/DDBJ whole genome shotgun (WGS) entry which is preliminary data.</text>
</comment>
<comment type="similarity">
    <text evidence="1 5 6">Belongs to the EF-Ts family.</text>
</comment>
<dbReference type="SUPFAM" id="SSF46934">
    <property type="entry name" value="UBA-like"/>
    <property type="match status" value="1"/>
</dbReference>
<evidence type="ECO:0000256" key="4">
    <source>
        <dbReference type="ARBA" id="ARBA00022917"/>
    </source>
</evidence>
<dbReference type="PANTHER" id="PTHR11741">
    <property type="entry name" value="ELONGATION FACTOR TS"/>
    <property type="match status" value="1"/>
</dbReference>
<dbReference type="HAMAP" id="MF_00050">
    <property type="entry name" value="EF_Ts"/>
    <property type="match status" value="1"/>
</dbReference>
<dbReference type="InterPro" id="IPR018101">
    <property type="entry name" value="Transl_elong_Ts_CS"/>
</dbReference>
<dbReference type="InterPro" id="IPR009060">
    <property type="entry name" value="UBA-like_sf"/>
</dbReference>
<dbReference type="CDD" id="cd14275">
    <property type="entry name" value="UBA_EF-Ts"/>
    <property type="match status" value="1"/>
</dbReference>
<feature type="region of interest" description="Involved in Mg(2+) ion dislocation from EF-Tu" evidence="5">
    <location>
        <begin position="81"/>
        <end position="84"/>
    </location>
</feature>
<comment type="subcellular location">
    <subcellularLocation>
        <location evidence="5 7">Cytoplasm</location>
    </subcellularLocation>
</comment>
<dbReference type="SUPFAM" id="SSF54713">
    <property type="entry name" value="Elongation factor Ts (EF-Ts), dimerisation domain"/>
    <property type="match status" value="1"/>
</dbReference>
<dbReference type="GO" id="GO:0005737">
    <property type="term" value="C:cytoplasm"/>
    <property type="evidence" value="ECO:0007669"/>
    <property type="project" value="UniProtKB-SubCell"/>
</dbReference>
<keyword evidence="4 5" id="KW-0648">Protein biosynthesis</keyword>
<dbReference type="PANTHER" id="PTHR11741:SF0">
    <property type="entry name" value="ELONGATION FACTOR TS, MITOCHONDRIAL"/>
    <property type="match status" value="1"/>
</dbReference>
<feature type="domain" description="Translation elongation factor EFTs/EF1B dimerisation" evidence="8">
    <location>
        <begin position="72"/>
        <end position="149"/>
    </location>
</feature>
<dbReference type="InterPro" id="IPR001816">
    <property type="entry name" value="Transl_elong_EFTs/EF1B"/>
</dbReference>
<reference evidence="9 10" key="1">
    <citation type="journal article" date="2016" name="Nat. Commun.">
        <title>Thousands of microbial genomes shed light on interconnected biogeochemical processes in an aquifer system.</title>
        <authorList>
            <person name="Anantharaman K."/>
            <person name="Brown C.T."/>
            <person name="Hug L.A."/>
            <person name="Sharon I."/>
            <person name="Castelle C.J."/>
            <person name="Probst A.J."/>
            <person name="Thomas B.C."/>
            <person name="Singh A."/>
            <person name="Wilkins M.J."/>
            <person name="Karaoz U."/>
            <person name="Brodie E.L."/>
            <person name="Williams K.H."/>
            <person name="Hubbard S.S."/>
            <person name="Banfield J.F."/>
        </authorList>
    </citation>
    <scope>NUCLEOTIDE SEQUENCE [LARGE SCALE GENOMIC DNA]</scope>
</reference>
<evidence type="ECO:0000256" key="2">
    <source>
        <dbReference type="ARBA" id="ARBA00016956"/>
    </source>
</evidence>
<dbReference type="Gene3D" id="1.10.8.10">
    <property type="entry name" value="DNA helicase RuvA subunit, C-terminal domain"/>
    <property type="match status" value="1"/>
</dbReference>
<gene>
    <name evidence="5" type="primary">tsf</name>
    <name evidence="9" type="ORF">A2154_02400</name>
</gene>
<dbReference type="GO" id="GO:0003746">
    <property type="term" value="F:translation elongation factor activity"/>
    <property type="evidence" value="ECO:0007669"/>
    <property type="project" value="UniProtKB-UniRule"/>
</dbReference>
<dbReference type="NCBIfam" id="TIGR00116">
    <property type="entry name" value="tsf"/>
    <property type="match status" value="1"/>
</dbReference>
<dbReference type="InterPro" id="IPR036402">
    <property type="entry name" value="EF-Ts_dimer_sf"/>
</dbReference>
<sequence length="152" mass="16634">MEVTLDLIKKLRAETQCGVSDCRQALVDADGDYKLAKKILKDISVRKAALKAGKSTSQGIISSYVHAGGKIGVLVELKCETDFVARNQQFQSLAHEIALQVAATNPQNVTELLKEISIRDASMTISEQIKQVIARLGENITLSRIHRMSLGE</sequence>
<name>A0A1F5ZBY8_9BACT</name>
<dbReference type="EMBL" id="MFJC01000008">
    <property type="protein sequence ID" value="OGG09921.1"/>
    <property type="molecule type" value="Genomic_DNA"/>
</dbReference>
<dbReference type="Proteomes" id="UP000176854">
    <property type="component" value="Unassembled WGS sequence"/>
</dbReference>
<proteinExistence type="inferred from homology"/>